<dbReference type="Proteomes" id="UP000274327">
    <property type="component" value="Unassembled WGS sequence"/>
</dbReference>
<proteinExistence type="predicted"/>
<keyword evidence="1" id="KW-0472">Membrane</keyword>
<evidence type="ECO:0000256" key="1">
    <source>
        <dbReference type="SAM" id="Phobius"/>
    </source>
</evidence>
<dbReference type="AlphaFoldDB" id="A0A426SN99"/>
<evidence type="ECO:0000313" key="2">
    <source>
        <dbReference type="EMBL" id="RRR19653.1"/>
    </source>
</evidence>
<keyword evidence="1" id="KW-0812">Transmembrane</keyword>
<protein>
    <submittedName>
        <fullName evidence="2">Uncharacterized protein</fullName>
    </submittedName>
</protein>
<dbReference type="RefSeq" id="WP_126985472.1">
    <property type="nucleotide sequence ID" value="NZ_JALXWX010000064.1"/>
</dbReference>
<dbReference type="EMBL" id="QOCI01000002">
    <property type="protein sequence ID" value="RRR19653.1"/>
    <property type="molecule type" value="Genomic_DNA"/>
</dbReference>
<accession>A0A426SN99</accession>
<evidence type="ECO:0000313" key="3">
    <source>
        <dbReference type="Proteomes" id="UP000274327"/>
    </source>
</evidence>
<keyword evidence="3" id="KW-1185">Reference proteome</keyword>
<organism evidence="2 3">
    <name type="scientific">Brachybacterium paraconglomeratum</name>
    <dbReference type="NCBI Taxonomy" id="173362"/>
    <lineage>
        <taxon>Bacteria</taxon>
        <taxon>Bacillati</taxon>
        <taxon>Actinomycetota</taxon>
        <taxon>Actinomycetes</taxon>
        <taxon>Micrococcales</taxon>
        <taxon>Dermabacteraceae</taxon>
        <taxon>Brachybacterium</taxon>
    </lineage>
</organism>
<feature type="transmembrane region" description="Helical" evidence="1">
    <location>
        <begin position="61"/>
        <end position="82"/>
    </location>
</feature>
<name>A0A426SN99_9MICO</name>
<gene>
    <name evidence="2" type="ORF">DS079_05245</name>
</gene>
<comment type="caution">
    <text evidence="2">The sequence shown here is derived from an EMBL/GenBank/DDBJ whole genome shotgun (WGS) entry which is preliminary data.</text>
</comment>
<sequence>MTQQSQSDPEKDTYLEVWGDTVSSEHLLCSVLLGVGFATTVFLTAQWLLAESGIDPAMVGSYSLLIGLAACVTVAVVCARLFKPKRDLLETDTGANSRETAMDSMEAEIGPIGDPDEFPAAVLEEVKMLGLYDDFKQRHLHKNPQVMASPAEQVGK</sequence>
<reference evidence="2 3" key="1">
    <citation type="submission" date="2018-07" db="EMBL/GenBank/DDBJ databases">
        <title>Brachybacteriurn paraconglorneratum KCTC 9916.</title>
        <authorList>
            <person name="Li Y."/>
        </authorList>
    </citation>
    <scope>NUCLEOTIDE SEQUENCE [LARGE SCALE GENOMIC DNA]</scope>
    <source>
        <strain evidence="2 3">KCTC 9916</strain>
    </source>
</reference>
<dbReference type="GeneID" id="78120436"/>
<feature type="transmembrane region" description="Helical" evidence="1">
    <location>
        <begin position="27"/>
        <end position="49"/>
    </location>
</feature>
<keyword evidence="1" id="KW-1133">Transmembrane helix</keyword>